<proteinExistence type="predicted"/>
<gene>
    <name evidence="4" type="ORF">N8I74_15435</name>
</gene>
<dbReference type="EMBL" id="CP106753">
    <property type="protein sequence ID" value="UXY14697.1"/>
    <property type="molecule type" value="Genomic_DNA"/>
</dbReference>
<dbReference type="Gene3D" id="1.10.10.10">
    <property type="entry name" value="Winged helix-like DNA-binding domain superfamily/Winged helix DNA-binding domain"/>
    <property type="match status" value="1"/>
</dbReference>
<sequence length="422" mass="45816">MTDPVWIASTLAAARPRALAALLRYLRSMEMAEDAFQEACLRALQRWPADGAPRDPLAWLILVGRNAALDQLRREARHAPLPPEGLQLEAEQPDHAEQLDQACYRDDLLRLLFVACHPVLPPAQRIALALRVVCGLTVREIASAFLVAERAMAQRITRAKRRITVEGIPFDTPDAAARQARLAAVSGTLYLMFNEGYAASGGAQMVRAALCDEAIRLMRLLGELFPDDGEVSGLTALMLLQHARRAARLDAGGDVVLLEDQDRRRWDHAAIAEGCALLCQARAHGRPGPYRLQAEIAAAHACAARADQTDWAAIDALYAVLEAIQPSPVVTLNRAVALEKTQGPAAALASITPLGERLAGYFHFHGVRGALLLRLGRHAAAHEAFGTALALARTPAEARHIRRQIDYLDAGLNPPVENRGPT</sequence>
<dbReference type="RefSeq" id="WP_263124000.1">
    <property type="nucleotide sequence ID" value="NZ_CP106753.1"/>
</dbReference>
<evidence type="ECO:0000259" key="3">
    <source>
        <dbReference type="Pfam" id="PF20239"/>
    </source>
</evidence>
<dbReference type="InterPro" id="IPR011990">
    <property type="entry name" value="TPR-like_helical_dom_sf"/>
</dbReference>
<feature type="domain" description="RNA polymerase sigma-70 region 2" evidence="1">
    <location>
        <begin position="15"/>
        <end position="77"/>
    </location>
</feature>
<dbReference type="InterPro" id="IPR013325">
    <property type="entry name" value="RNA_pol_sigma_r2"/>
</dbReference>
<dbReference type="Pfam" id="PF20239">
    <property type="entry name" value="DUF6596"/>
    <property type="match status" value="1"/>
</dbReference>
<dbReference type="Pfam" id="PF04542">
    <property type="entry name" value="Sigma70_r2"/>
    <property type="match status" value="1"/>
</dbReference>
<organism evidence="4 5">
    <name type="scientific">Chitiniphilus purpureus</name>
    <dbReference type="NCBI Taxonomy" id="2981137"/>
    <lineage>
        <taxon>Bacteria</taxon>
        <taxon>Pseudomonadati</taxon>
        <taxon>Pseudomonadota</taxon>
        <taxon>Betaproteobacteria</taxon>
        <taxon>Neisseriales</taxon>
        <taxon>Chitinibacteraceae</taxon>
        <taxon>Chitiniphilus</taxon>
    </lineage>
</organism>
<reference evidence="4" key="1">
    <citation type="submission" date="2022-10" db="EMBL/GenBank/DDBJ databases">
        <title>Chitiniphilus purpureus sp. nov., a novel chitin-degrading bacterium isolated from crawfish pond sediment.</title>
        <authorList>
            <person name="Li K."/>
        </authorList>
    </citation>
    <scope>NUCLEOTIDE SEQUENCE</scope>
    <source>
        <strain evidence="4">CD1</strain>
    </source>
</reference>
<dbReference type="PANTHER" id="PTHR47756:SF1">
    <property type="entry name" value="BLL0085 PROTEIN"/>
    <property type="match status" value="1"/>
</dbReference>
<feature type="domain" description="DUF6596" evidence="3">
    <location>
        <begin position="181"/>
        <end position="281"/>
    </location>
</feature>
<dbReference type="SUPFAM" id="SSF88946">
    <property type="entry name" value="Sigma2 domain of RNA polymerase sigma factors"/>
    <property type="match status" value="1"/>
</dbReference>
<evidence type="ECO:0000259" key="1">
    <source>
        <dbReference type="Pfam" id="PF04542"/>
    </source>
</evidence>
<dbReference type="InterPro" id="IPR013249">
    <property type="entry name" value="RNA_pol_sigma70_r4_t2"/>
</dbReference>
<dbReference type="SUPFAM" id="SSF48452">
    <property type="entry name" value="TPR-like"/>
    <property type="match status" value="1"/>
</dbReference>
<feature type="domain" description="RNA polymerase sigma factor 70 region 4 type 2" evidence="2">
    <location>
        <begin position="113"/>
        <end position="163"/>
    </location>
</feature>
<evidence type="ECO:0000259" key="2">
    <source>
        <dbReference type="Pfam" id="PF08281"/>
    </source>
</evidence>
<dbReference type="Pfam" id="PF08281">
    <property type="entry name" value="Sigma70_r4_2"/>
    <property type="match status" value="1"/>
</dbReference>
<dbReference type="Proteomes" id="UP001061302">
    <property type="component" value="Chromosome"/>
</dbReference>
<dbReference type="InterPro" id="IPR013324">
    <property type="entry name" value="RNA_pol_sigma_r3/r4-like"/>
</dbReference>
<dbReference type="Gene3D" id="1.10.1740.10">
    <property type="match status" value="1"/>
</dbReference>
<dbReference type="PANTHER" id="PTHR47756">
    <property type="entry name" value="BLL6612 PROTEIN-RELATED"/>
    <property type="match status" value="1"/>
</dbReference>
<dbReference type="InterPro" id="IPR014284">
    <property type="entry name" value="RNA_pol_sigma-70_dom"/>
</dbReference>
<name>A0ABY6DK42_9NEIS</name>
<dbReference type="InterPro" id="IPR007627">
    <property type="entry name" value="RNA_pol_sigma70_r2"/>
</dbReference>
<dbReference type="SUPFAM" id="SSF88659">
    <property type="entry name" value="Sigma3 and sigma4 domains of RNA polymerase sigma factors"/>
    <property type="match status" value="1"/>
</dbReference>
<dbReference type="InterPro" id="IPR036388">
    <property type="entry name" value="WH-like_DNA-bd_sf"/>
</dbReference>
<evidence type="ECO:0000313" key="4">
    <source>
        <dbReference type="EMBL" id="UXY14697.1"/>
    </source>
</evidence>
<evidence type="ECO:0000313" key="5">
    <source>
        <dbReference type="Proteomes" id="UP001061302"/>
    </source>
</evidence>
<dbReference type="InterPro" id="IPR046531">
    <property type="entry name" value="DUF6596"/>
</dbReference>
<dbReference type="NCBIfam" id="TIGR02937">
    <property type="entry name" value="sigma70-ECF"/>
    <property type="match status" value="1"/>
</dbReference>
<accession>A0ABY6DK42</accession>
<keyword evidence="5" id="KW-1185">Reference proteome</keyword>
<protein>
    <submittedName>
        <fullName evidence="4">RNA polymerase sigma factor</fullName>
    </submittedName>
</protein>